<dbReference type="InterPro" id="IPR025997">
    <property type="entry name" value="SBP_2_dom"/>
</dbReference>
<dbReference type="PANTHER" id="PTHR46847">
    <property type="entry name" value="D-ALLOSE-BINDING PERIPLASMIC PROTEIN-RELATED"/>
    <property type="match status" value="1"/>
</dbReference>
<dbReference type="SUPFAM" id="SSF53822">
    <property type="entry name" value="Periplasmic binding protein-like I"/>
    <property type="match status" value="1"/>
</dbReference>
<dbReference type="Proteomes" id="UP001549097">
    <property type="component" value="Unassembled WGS sequence"/>
</dbReference>
<evidence type="ECO:0000259" key="5">
    <source>
        <dbReference type="Pfam" id="PF13407"/>
    </source>
</evidence>
<comment type="similarity">
    <text evidence="2">Belongs to the bacterial solute-binding protein 2 family.</text>
</comment>
<protein>
    <submittedName>
        <fullName evidence="6">Ribose transport system substrate-binding protein</fullName>
    </submittedName>
</protein>
<name>A0ABV2LGP2_9BACL</name>
<evidence type="ECO:0000313" key="6">
    <source>
        <dbReference type="EMBL" id="MET3726648.1"/>
    </source>
</evidence>
<proteinExistence type="inferred from homology"/>
<feature type="chain" id="PRO_5046554040" evidence="4">
    <location>
        <begin position="28"/>
        <end position="306"/>
    </location>
</feature>
<keyword evidence="7" id="KW-1185">Reference proteome</keyword>
<dbReference type="EMBL" id="JBEPMP010000001">
    <property type="protein sequence ID" value="MET3726648.1"/>
    <property type="molecule type" value="Genomic_DNA"/>
</dbReference>
<comment type="subcellular location">
    <subcellularLocation>
        <location evidence="1">Cell envelope</location>
    </subcellularLocation>
</comment>
<dbReference type="PROSITE" id="PS51257">
    <property type="entry name" value="PROKAR_LIPOPROTEIN"/>
    <property type="match status" value="1"/>
</dbReference>
<organism evidence="6 7">
    <name type="scientific">Fictibacillus halophilus</name>
    <dbReference type="NCBI Taxonomy" id="1610490"/>
    <lineage>
        <taxon>Bacteria</taxon>
        <taxon>Bacillati</taxon>
        <taxon>Bacillota</taxon>
        <taxon>Bacilli</taxon>
        <taxon>Bacillales</taxon>
        <taxon>Fictibacillaceae</taxon>
        <taxon>Fictibacillus</taxon>
    </lineage>
</organism>
<gene>
    <name evidence="6" type="ORF">ABID52_000229</name>
</gene>
<accession>A0ABV2LGP2</accession>
<dbReference type="RefSeq" id="WP_198768689.1">
    <property type="nucleotide sequence ID" value="NZ_JAEACF010000001.1"/>
</dbReference>
<dbReference type="PANTHER" id="PTHR46847:SF1">
    <property type="entry name" value="D-ALLOSE-BINDING PERIPLASMIC PROTEIN-RELATED"/>
    <property type="match status" value="1"/>
</dbReference>
<dbReference type="CDD" id="cd06323">
    <property type="entry name" value="PBP1_ribose_binding"/>
    <property type="match status" value="1"/>
</dbReference>
<feature type="signal peptide" evidence="4">
    <location>
        <begin position="1"/>
        <end position="27"/>
    </location>
</feature>
<evidence type="ECO:0000313" key="7">
    <source>
        <dbReference type="Proteomes" id="UP001549097"/>
    </source>
</evidence>
<dbReference type="NCBIfam" id="NF007936">
    <property type="entry name" value="PRK10653.1"/>
    <property type="match status" value="1"/>
</dbReference>
<evidence type="ECO:0000256" key="4">
    <source>
        <dbReference type="SAM" id="SignalP"/>
    </source>
</evidence>
<evidence type="ECO:0000256" key="1">
    <source>
        <dbReference type="ARBA" id="ARBA00004196"/>
    </source>
</evidence>
<dbReference type="InterPro" id="IPR028082">
    <property type="entry name" value="Peripla_BP_I"/>
</dbReference>
<reference evidence="6 7" key="1">
    <citation type="submission" date="2024-06" db="EMBL/GenBank/DDBJ databases">
        <title>Genomic Encyclopedia of Type Strains, Phase IV (KMG-IV): sequencing the most valuable type-strain genomes for metagenomic binning, comparative biology and taxonomic classification.</title>
        <authorList>
            <person name="Goeker M."/>
        </authorList>
    </citation>
    <scope>NUCLEOTIDE SEQUENCE [LARGE SCALE GENOMIC DNA]</scope>
    <source>
        <strain evidence="6 7">DSM 100124</strain>
    </source>
</reference>
<evidence type="ECO:0000256" key="2">
    <source>
        <dbReference type="ARBA" id="ARBA00007639"/>
    </source>
</evidence>
<feature type="domain" description="Periplasmic binding protein" evidence="5">
    <location>
        <begin position="40"/>
        <end position="290"/>
    </location>
</feature>
<dbReference type="Pfam" id="PF13407">
    <property type="entry name" value="Peripla_BP_4"/>
    <property type="match status" value="1"/>
</dbReference>
<sequence>MKKALLLVMSLSVFLLGACSLEPPSWAKPAKKGDGEKIKIGLSVSTLNNPFFVSMKNGVIDEAKKQGAEVIVVDAQNDSAKQVNDVEDLLQQGIDTLLINPTDSAAISTAVQSANNLDVPVVTLDRSTDKGDVATLVASDNVKGGQMAGDFIAEKLGEGAKVAELEGVPGASATRERGKGFHNVADQKLDVVAKQTADFDRTKGLNVMENVLQGNPDIKAVFAHNDEMALGALQAINSSGRDVLVVGFDGNEDAINAVKEGKLAATVAQQPDLIGELAVKAASDVLAGKKVEKKIAAPLKLMVKEE</sequence>
<dbReference type="Gene3D" id="3.40.50.2300">
    <property type="match status" value="2"/>
</dbReference>
<comment type="caution">
    <text evidence="6">The sequence shown here is derived from an EMBL/GenBank/DDBJ whole genome shotgun (WGS) entry which is preliminary data.</text>
</comment>
<evidence type="ECO:0000256" key="3">
    <source>
        <dbReference type="ARBA" id="ARBA00022729"/>
    </source>
</evidence>
<keyword evidence="3 4" id="KW-0732">Signal</keyword>